<dbReference type="NCBIfam" id="TIGR02801">
    <property type="entry name" value="tolR"/>
    <property type="match status" value="1"/>
</dbReference>
<proteinExistence type="inferred from homology"/>
<organism evidence="11 12">
    <name type="scientific">Zymobacter palmae</name>
    <dbReference type="NCBI Taxonomy" id="33074"/>
    <lineage>
        <taxon>Bacteria</taxon>
        <taxon>Pseudomonadati</taxon>
        <taxon>Pseudomonadota</taxon>
        <taxon>Gammaproteobacteria</taxon>
        <taxon>Oceanospirillales</taxon>
        <taxon>Halomonadaceae</taxon>
        <taxon>Zymobacter group</taxon>
        <taxon>Zymobacter</taxon>
    </lineage>
</organism>
<keyword evidence="5 10" id="KW-0132">Cell division</keyword>
<dbReference type="Pfam" id="PF02472">
    <property type="entry name" value="ExbD"/>
    <property type="match status" value="1"/>
</dbReference>
<evidence type="ECO:0000256" key="6">
    <source>
        <dbReference type="ARBA" id="ARBA00022692"/>
    </source>
</evidence>
<evidence type="ECO:0000256" key="9">
    <source>
        <dbReference type="ARBA" id="ARBA00023306"/>
    </source>
</evidence>
<dbReference type="PANTHER" id="PTHR30558:SF7">
    <property type="entry name" value="TOL-PAL SYSTEM PROTEIN TOLR"/>
    <property type="match status" value="1"/>
</dbReference>
<evidence type="ECO:0000256" key="7">
    <source>
        <dbReference type="ARBA" id="ARBA00022989"/>
    </source>
</evidence>
<dbReference type="HAMAP" id="MF_02203">
    <property type="entry name" value="TolR"/>
    <property type="match status" value="1"/>
</dbReference>
<comment type="subcellular location">
    <subcellularLocation>
        <location evidence="10">Cell inner membrane</location>
        <topology evidence="10">Single-pass membrane protein</topology>
    </subcellularLocation>
    <subcellularLocation>
        <location evidence="1">Cell membrane</location>
        <topology evidence="1">Single-pass membrane protein</topology>
    </subcellularLocation>
</comment>
<comment type="similarity">
    <text evidence="2 10">Belongs to the ExbD/TolR family.</text>
</comment>
<protein>
    <recommendedName>
        <fullName evidence="10">Tol-Pal system protein TolR</fullName>
    </recommendedName>
</protein>
<comment type="subunit">
    <text evidence="10">The Tol-Pal system is composed of five core proteins: the inner membrane proteins TolA, TolQ and TolR, the periplasmic protein TolB and the outer membrane protein Pal. They form a network linking the inner and outer membranes and the peptidoglycan layer.</text>
</comment>
<keyword evidence="9 10" id="KW-0131">Cell cycle</keyword>
<reference evidence="11 12" key="1">
    <citation type="submission" date="2018-09" db="EMBL/GenBank/DDBJ databases">
        <title>Zymobacter palmae IAM14233 (=T109) whole genome analysis.</title>
        <authorList>
            <person name="Yanase H."/>
        </authorList>
    </citation>
    <scope>NUCLEOTIDE SEQUENCE [LARGE SCALE GENOMIC DNA]</scope>
    <source>
        <strain evidence="11 12">IAM14233</strain>
    </source>
</reference>
<evidence type="ECO:0000256" key="4">
    <source>
        <dbReference type="ARBA" id="ARBA00022519"/>
    </source>
</evidence>
<evidence type="ECO:0000256" key="5">
    <source>
        <dbReference type="ARBA" id="ARBA00022618"/>
    </source>
</evidence>
<evidence type="ECO:0000313" key="12">
    <source>
        <dbReference type="Proteomes" id="UP000267342"/>
    </source>
</evidence>
<name>A0A348HGF8_9GAMM</name>
<dbReference type="Proteomes" id="UP000267342">
    <property type="component" value="Chromosome"/>
</dbReference>
<evidence type="ECO:0000256" key="2">
    <source>
        <dbReference type="ARBA" id="ARBA00005811"/>
    </source>
</evidence>
<evidence type="ECO:0000256" key="8">
    <source>
        <dbReference type="ARBA" id="ARBA00023136"/>
    </source>
</evidence>
<dbReference type="EMBL" id="AP018933">
    <property type="protein sequence ID" value="BBG30710.1"/>
    <property type="molecule type" value="Genomic_DNA"/>
</dbReference>
<dbReference type="OrthoDB" id="9798629at2"/>
<dbReference type="GO" id="GO:0051301">
    <property type="term" value="P:cell division"/>
    <property type="evidence" value="ECO:0007669"/>
    <property type="project" value="UniProtKB-UniRule"/>
</dbReference>
<dbReference type="PANTHER" id="PTHR30558">
    <property type="entry name" value="EXBD MEMBRANE COMPONENT OF PMF-DRIVEN MACROMOLECULE IMPORT SYSTEM"/>
    <property type="match status" value="1"/>
</dbReference>
<feature type="transmembrane region" description="Helical" evidence="10">
    <location>
        <begin position="21"/>
        <end position="40"/>
    </location>
</feature>
<keyword evidence="6 10" id="KW-0812">Transmembrane</keyword>
<evidence type="ECO:0000256" key="3">
    <source>
        <dbReference type="ARBA" id="ARBA00022475"/>
    </source>
</evidence>
<evidence type="ECO:0000313" key="11">
    <source>
        <dbReference type="EMBL" id="BBG30710.1"/>
    </source>
</evidence>
<sequence length="143" mass="15224">MQGPFSRRSRRKLASDINVVPFIDVMLVLLVIFMITAPMMNQGVNVDLPKASATPVDESKPAIVVSVDSDGRYYVGQKGHDQLTTLEQLGEQVQDILKGAPGSPVMVRGDSHVAYGDIVVLMATLQRAGVPNVGLLSAPGGKP</sequence>
<dbReference type="GO" id="GO:0005886">
    <property type="term" value="C:plasma membrane"/>
    <property type="evidence" value="ECO:0007669"/>
    <property type="project" value="UniProtKB-SubCell"/>
</dbReference>
<keyword evidence="4 10" id="KW-0997">Cell inner membrane</keyword>
<keyword evidence="8 10" id="KW-0472">Membrane</keyword>
<keyword evidence="7 10" id="KW-1133">Transmembrane helix</keyword>
<dbReference type="InterPro" id="IPR014168">
    <property type="entry name" value="Tol-Pal_TolR"/>
</dbReference>
<dbReference type="KEGG" id="zpl:ZBT109_1964"/>
<dbReference type="GO" id="GO:0022857">
    <property type="term" value="F:transmembrane transporter activity"/>
    <property type="evidence" value="ECO:0007669"/>
    <property type="project" value="InterPro"/>
</dbReference>
<dbReference type="Gene3D" id="3.30.420.270">
    <property type="match status" value="1"/>
</dbReference>
<dbReference type="STRING" id="1123510.GCA_000620025_01126"/>
<dbReference type="AlphaFoldDB" id="A0A348HGF8"/>
<dbReference type="GO" id="GO:0015031">
    <property type="term" value="P:protein transport"/>
    <property type="evidence" value="ECO:0007669"/>
    <property type="project" value="InterPro"/>
</dbReference>
<evidence type="ECO:0000256" key="1">
    <source>
        <dbReference type="ARBA" id="ARBA00004162"/>
    </source>
</evidence>
<dbReference type="InterPro" id="IPR003400">
    <property type="entry name" value="ExbD"/>
</dbReference>
<gene>
    <name evidence="10" type="primary">tolR</name>
    <name evidence="11" type="ORF">ZBT109_1964</name>
</gene>
<accession>A0A348HGF8</accession>
<comment type="function">
    <text evidence="10">Part of the Tol-Pal system, which plays a role in outer membrane invagination during cell division and is important for maintaining outer membrane integrity.</text>
</comment>
<keyword evidence="12" id="KW-1185">Reference proteome</keyword>
<dbReference type="RefSeq" id="WP_027704669.1">
    <property type="nucleotide sequence ID" value="NZ_AP018933.1"/>
</dbReference>
<keyword evidence="3 10" id="KW-1003">Cell membrane</keyword>
<evidence type="ECO:0000256" key="10">
    <source>
        <dbReference type="HAMAP-Rule" id="MF_02203"/>
    </source>
</evidence>